<keyword evidence="3" id="KW-0413">Isomerase</keyword>
<dbReference type="CDD" id="cd07249">
    <property type="entry name" value="MMCE"/>
    <property type="match status" value="1"/>
</dbReference>
<sequence length="140" mass="15434">MVKKVDHIGIAVHSIEDVLPFYTDILKLQLVGFEEVHSQQVKVAFLSAGETKIELLEPISDQSAVANFLSKRGEGIHHIAFGVENLESRLAELKEKGVPLIDETPRKGAAQANIAFLHPQAANKVLVELCEKQRGDENDN</sequence>
<dbReference type="RefSeq" id="WP_136352940.1">
    <property type="nucleotide sequence ID" value="NZ_CP046266.1"/>
</dbReference>
<keyword evidence="4" id="KW-1185">Reference proteome</keyword>
<dbReference type="PROSITE" id="PS51819">
    <property type="entry name" value="VOC"/>
    <property type="match status" value="1"/>
</dbReference>
<comment type="caution">
    <text evidence="3">The sequence shown here is derived from an EMBL/GenBank/DDBJ whole genome shotgun (WGS) entry which is preliminary data.</text>
</comment>
<dbReference type="InterPro" id="IPR037523">
    <property type="entry name" value="VOC_core"/>
</dbReference>
<evidence type="ECO:0000256" key="1">
    <source>
        <dbReference type="ARBA" id="ARBA00009308"/>
    </source>
</evidence>
<dbReference type="Gene3D" id="3.10.180.10">
    <property type="entry name" value="2,3-Dihydroxybiphenyl 1,2-Dioxygenase, domain 1"/>
    <property type="match status" value="1"/>
</dbReference>
<name>A0A4S4BZ66_9BACI</name>
<dbReference type="Proteomes" id="UP000310334">
    <property type="component" value="Unassembled WGS sequence"/>
</dbReference>
<dbReference type="GO" id="GO:0004493">
    <property type="term" value="F:methylmalonyl-CoA epimerase activity"/>
    <property type="evidence" value="ECO:0007669"/>
    <property type="project" value="UniProtKB-EC"/>
</dbReference>
<dbReference type="GO" id="GO:0046872">
    <property type="term" value="F:metal ion binding"/>
    <property type="evidence" value="ECO:0007669"/>
    <property type="project" value="UniProtKB-KW"/>
</dbReference>
<dbReference type="InterPro" id="IPR029068">
    <property type="entry name" value="Glyas_Bleomycin-R_OHBP_Dase"/>
</dbReference>
<evidence type="ECO:0000256" key="2">
    <source>
        <dbReference type="ARBA" id="ARBA00022723"/>
    </source>
</evidence>
<dbReference type="PANTHER" id="PTHR43048:SF3">
    <property type="entry name" value="METHYLMALONYL-COA EPIMERASE, MITOCHONDRIAL"/>
    <property type="match status" value="1"/>
</dbReference>
<reference evidence="3 4" key="1">
    <citation type="submission" date="2019-04" db="EMBL/GenBank/DDBJ databases">
        <title>Bacillus sediminilitoris sp. nov., isolated from a tidal flat sediment on the East China Sea.</title>
        <authorList>
            <person name="Wei Y."/>
            <person name="Mao H."/>
            <person name="Fang J."/>
        </authorList>
    </citation>
    <scope>NUCLEOTIDE SEQUENCE [LARGE SCALE GENOMIC DNA]</scope>
    <source>
        <strain evidence="3 4">DSL-17</strain>
    </source>
</reference>
<dbReference type="OrthoDB" id="9788468at2"/>
<comment type="similarity">
    <text evidence="1">Belongs to the methylmalonyl-CoA epimerase family.</text>
</comment>
<proteinExistence type="inferred from homology"/>
<dbReference type="PANTHER" id="PTHR43048">
    <property type="entry name" value="METHYLMALONYL-COA EPIMERASE"/>
    <property type="match status" value="1"/>
</dbReference>
<dbReference type="GO" id="GO:0046491">
    <property type="term" value="P:L-methylmalonyl-CoA metabolic process"/>
    <property type="evidence" value="ECO:0007669"/>
    <property type="project" value="TreeGrafter"/>
</dbReference>
<organism evidence="3 4">
    <name type="scientific">Metabacillus sediminilitoris</name>
    <dbReference type="NCBI Taxonomy" id="2567941"/>
    <lineage>
        <taxon>Bacteria</taxon>
        <taxon>Bacillati</taxon>
        <taxon>Bacillota</taxon>
        <taxon>Bacilli</taxon>
        <taxon>Bacillales</taxon>
        <taxon>Bacillaceae</taxon>
        <taxon>Metabacillus</taxon>
    </lineage>
</organism>
<dbReference type="SUPFAM" id="SSF54593">
    <property type="entry name" value="Glyoxalase/Bleomycin resistance protein/Dihydroxybiphenyl dioxygenase"/>
    <property type="match status" value="1"/>
</dbReference>
<keyword evidence="2" id="KW-0479">Metal-binding</keyword>
<dbReference type="EC" id="5.1.99.1" evidence="3"/>
<protein>
    <submittedName>
        <fullName evidence="3">Methylmalonyl-CoA epimerase</fullName>
        <ecNumber evidence="3">5.1.99.1</ecNumber>
    </submittedName>
</protein>
<dbReference type="Pfam" id="PF13669">
    <property type="entry name" value="Glyoxalase_4"/>
    <property type="match status" value="1"/>
</dbReference>
<accession>A0A4S4BZ66</accession>
<evidence type="ECO:0000313" key="3">
    <source>
        <dbReference type="EMBL" id="THF80483.1"/>
    </source>
</evidence>
<dbReference type="EMBL" id="SSNT01000006">
    <property type="protein sequence ID" value="THF80483.1"/>
    <property type="molecule type" value="Genomic_DNA"/>
</dbReference>
<dbReference type="InterPro" id="IPR017515">
    <property type="entry name" value="MeMalonyl-CoA_epimerase"/>
</dbReference>
<evidence type="ECO:0000313" key="4">
    <source>
        <dbReference type="Proteomes" id="UP000310334"/>
    </source>
</evidence>
<dbReference type="InterPro" id="IPR051785">
    <property type="entry name" value="MMCE/EMCE_epimerase"/>
</dbReference>
<dbReference type="NCBIfam" id="TIGR03081">
    <property type="entry name" value="metmalonyl_epim"/>
    <property type="match status" value="1"/>
</dbReference>
<dbReference type="AlphaFoldDB" id="A0A4S4BZ66"/>
<gene>
    <name evidence="3" type="primary">mce</name>
    <name evidence="3" type="ORF">E6W99_08740</name>
</gene>